<gene>
    <name evidence="1" type="ORF">AWE51_08645</name>
</gene>
<accession>A0A162ZCL5</accession>
<sequence>MGKEQLELKIGKTSQIKLRIMRYKVIDGKSQYFGKVLDFESCSNLNDLGGVLLKIGRDKVSLFKFNEVELI</sequence>
<dbReference type="Proteomes" id="UP000076715">
    <property type="component" value="Unassembled WGS sequence"/>
</dbReference>
<evidence type="ECO:0000313" key="2">
    <source>
        <dbReference type="Proteomes" id="UP000076715"/>
    </source>
</evidence>
<evidence type="ECO:0000313" key="1">
    <source>
        <dbReference type="EMBL" id="KZS39710.1"/>
    </source>
</evidence>
<protein>
    <submittedName>
        <fullName evidence="1">Uncharacterized protein</fullName>
    </submittedName>
</protein>
<name>A0A162ZCL5_9FLAO</name>
<reference evidence="1 2" key="1">
    <citation type="submission" date="2016-01" db="EMBL/GenBank/DDBJ databases">
        <title>The draft genome sequence of Aquimarina sp. RZW4-3-2.</title>
        <authorList>
            <person name="Wang Y."/>
        </authorList>
    </citation>
    <scope>NUCLEOTIDE SEQUENCE [LARGE SCALE GENOMIC DNA]</scope>
    <source>
        <strain evidence="1 2">RZW4-3-2</strain>
    </source>
</reference>
<keyword evidence="2" id="KW-1185">Reference proteome</keyword>
<dbReference type="AlphaFoldDB" id="A0A162ZCL5"/>
<proteinExistence type="predicted"/>
<comment type="caution">
    <text evidence="1">The sequence shown here is derived from an EMBL/GenBank/DDBJ whole genome shotgun (WGS) entry which is preliminary data.</text>
</comment>
<dbReference type="EMBL" id="LQRT01000024">
    <property type="protein sequence ID" value="KZS39710.1"/>
    <property type="molecule type" value="Genomic_DNA"/>
</dbReference>
<organism evidence="1 2">
    <name type="scientific">Aquimarina aggregata</name>
    <dbReference type="NCBI Taxonomy" id="1642818"/>
    <lineage>
        <taxon>Bacteria</taxon>
        <taxon>Pseudomonadati</taxon>
        <taxon>Bacteroidota</taxon>
        <taxon>Flavobacteriia</taxon>
        <taxon>Flavobacteriales</taxon>
        <taxon>Flavobacteriaceae</taxon>
        <taxon>Aquimarina</taxon>
    </lineage>
</organism>